<keyword evidence="6 12" id="KW-0067">ATP-binding</keyword>
<dbReference type="SUPFAM" id="SSF52540">
    <property type="entry name" value="P-loop containing nucleoside triphosphate hydrolases"/>
    <property type="match status" value="1"/>
</dbReference>
<dbReference type="EMBL" id="DVGK01000081">
    <property type="protein sequence ID" value="HIR13720.1"/>
    <property type="molecule type" value="Genomic_DNA"/>
</dbReference>
<protein>
    <submittedName>
        <fullName evidence="12">ABC transporter ATP-binding protein</fullName>
    </submittedName>
</protein>
<dbReference type="InterPro" id="IPR003439">
    <property type="entry name" value="ABC_transporter-like_ATP-bd"/>
</dbReference>
<dbReference type="PROSITE" id="PS00211">
    <property type="entry name" value="ABC_TRANSPORTER_1"/>
    <property type="match status" value="1"/>
</dbReference>
<accession>A0A9D1AC93</accession>
<dbReference type="PANTHER" id="PTHR43394">
    <property type="entry name" value="ATP-DEPENDENT PERMEASE MDL1, MITOCHONDRIAL"/>
    <property type="match status" value="1"/>
</dbReference>
<reference evidence="12" key="2">
    <citation type="journal article" date="2021" name="PeerJ">
        <title>Extensive microbial diversity within the chicken gut microbiome revealed by metagenomics and culture.</title>
        <authorList>
            <person name="Gilroy R."/>
            <person name="Ravi A."/>
            <person name="Getino M."/>
            <person name="Pursley I."/>
            <person name="Horton D.L."/>
            <person name="Alikhan N.F."/>
            <person name="Baker D."/>
            <person name="Gharbi K."/>
            <person name="Hall N."/>
            <person name="Watson M."/>
            <person name="Adriaenssens E.M."/>
            <person name="Foster-Nyarko E."/>
            <person name="Jarju S."/>
            <person name="Secka A."/>
            <person name="Antonio M."/>
            <person name="Oren A."/>
            <person name="Chaudhuri R.R."/>
            <person name="La Ragione R."/>
            <person name="Hildebrand F."/>
            <person name="Pallen M.J."/>
        </authorList>
    </citation>
    <scope>NUCLEOTIDE SEQUENCE</scope>
    <source>
        <strain evidence="12">ChiSjej4B22-8148</strain>
    </source>
</reference>
<name>A0A9D1AC93_9FIRM</name>
<feature type="domain" description="ABC transmembrane type-1" evidence="11">
    <location>
        <begin position="16"/>
        <end position="298"/>
    </location>
</feature>
<dbReference type="PROSITE" id="PS50893">
    <property type="entry name" value="ABC_TRANSPORTER_2"/>
    <property type="match status" value="1"/>
</dbReference>
<feature type="transmembrane region" description="Helical" evidence="9">
    <location>
        <begin position="12"/>
        <end position="31"/>
    </location>
</feature>
<keyword evidence="4 9" id="KW-0812">Transmembrane</keyword>
<dbReference type="PANTHER" id="PTHR43394:SF1">
    <property type="entry name" value="ATP-BINDING CASSETTE SUB-FAMILY B MEMBER 10, MITOCHONDRIAL"/>
    <property type="match status" value="1"/>
</dbReference>
<feature type="domain" description="ABC transporter" evidence="10">
    <location>
        <begin position="332"/>
        <end position="565"/>
    </location>
</feature>
<dbReference type="Gene3D" id="1.20.1560.10">
    <property type="entry name" value="ABC transporter type 1, transmembrane domain"/>
    <property type="match status" value="1"/>
</dbReference>
<dbReference type="GO" id="GO:0015421">
    <property type="term" value="F:ABC-type oligopeptide transporter activity"/>
    <property type="evidence" value="ECO:0007669"/>
    <property type="project" value="TreeGrafter"/>
</dbReference>
<evidence type="ECO:0000256" key="1">
    <source>
        <dbReference type="ARBA" id="ARBA00004651"/>
    </source>
</evidence>
<sequence length="582" mass="65222">MKPLLHYMRRYWHLYLLGFAGMAVSVGLDMMAPQITRKIIDHVIGDGQTQLLFSLVLGLLGIGIGRAVFQYIKEFTYDYIGVTVGRDMRGDLFEKLQGMSVDFFDRHNTGEVMTRVKDDIDKVWSVAGFLGILAVEAAVETIMVLFFMIRLNPLLTLVPLIFLPMIGICAVRMEQGLGKVYDQISEETAALNTVAQENLAGVRTVKAFAKEEYEIRKFGKHNRKFYELNMKQARILADHQPVISFLGKSLLLGVVVAGGFLVMRGSMSLGDLGAFAEYANNVIWPMEILGWLSNDIASAFASWRKICLISSEESQIKEDDSPVSPKEVKGEVRFEKVGFEREGYEILKDISFTLKPGKTLGVMGMTGSGKTTLVQLLQRFYDVTEGRILLDGIDIRQIPLKQLRSSVAVVMQDVFLFSDTVSQNIRTGRKKHLPLEKVEWAARAAGGHGFIERLSKQYDTLIGERGVGLSGGQKQRISIARAIAKEAPILILDDATSALDMETEGLVQKNIKEIGKGSKIIIGHRVSAVCHADEILILRDRRIAERGTHEELLRKKGEYYRTWRVQSGLLEEKIKREGEKCQ</sequence>
<dbReference type="InterPro" id="IPR039421">
    <property type="entry name" value="Type_1_exporter"/>
</dbReference>
<keyword evidence="7 9" id="KW-1133">Transmembrane helix</keyword>
<organism evidence="12 13">
    <name type="scientific">Candidatus Choladousia intestinavium</name>
    <dbReference type="NCBI Taxonomy" id="2840727"/>
    <lineage>
        <taxon>Bacteria</taxon>
        <taxon>Bacillati</taxon>
        <taxon>Bacillota</taxon>
        <taxon>Clostridia</taxon>
        <taxon>Lachnospirales</taxon>
        <taxon>Lachnospiraceae</taxon>
        <taxon>Lachnospiraceae incertae sedis</taxon>
        <taxon>Candidatus Choladousia</taxon>
    </lineage>
</organism>
<dbReference type="SUPFAM" id="SSF90123">
    <property type="entry name" value="ABC transporter transmembrane region"/>
    <property type="match status" value="1"/>
</dbReference>
<evidence type="ECO:0000256" key="5">
    <source>
        <dbReference type="ARBA" id="ARBA00022741"/>
    </source>
</evidence>
<dbReference type="Gene3D" id="3.40.50.300">
    <property type="entry name" value="P-loop containing nucleotide triphosphate hydrolases"/>
    <property type="match status" value="1"/>
</dbReference>
<evidence type="ECO:0000256" key="3">
    <source>
        <dbReference type="ARBA" id="ARBA00022475"/>
    </source>
</evidence>
<evidence type="ECO:0000256" key="9">
    <source>
        <dbReference type="SAM" id="Phobius"/>
    </source>
</evidence>
<dbReference type="Pfam" id="PF00664">
    <property type="entry name" value="ABC_membrane"/>
    <property type="match status" value="1"/>
</dbReference>
<proteinExistence type="predicted"/>
<comment type="caution">
    <text evidence="12">The sequence shown here is derived from an EMBL/GenBank/DDBJ whole genome shotgun (WGS) entry which is preliminary data.</text>
</comment>
<feature type="transmembrane region" description="Helical" evidence="9">
    <location>
        <begin position="51"/>
        <end position="69"/>
    </location>
</feature>
<dbReference type="InterPro" id="IPR027417">
    <property type="entry name" value="P-loop_NTPase"/>
</dbReference>
<evidence type="ECO:0000256" key="4">
    <source>
        <dbReference type="ARBA" id="ARBA00022692"/>
    </source>
</evidence>
<keyword evidence="2" id="KW-0813">Transport</keyword>
<feature type="transmembrane region" description="Helical" evidence="9">
    <location>
        <begin position="154"/>
        <end position="171"/>
    </location>
</feature>
<comment type="subcellular location">
    <subcellularLocation>
        <location evidence="1">Cell membrane</location>
        <topology evidence="1">Multi-pass membrane protein</topology>
    </subcellularLocation>
</comment>
<evidence type="ECO:0000256" key="2">
    <source>
        <dbReference type="ARBA" id="ARBA00022448"/>
    </source>
</evidence>
<evidence type="ECO:0000313" key="13">
    <source>
        <dbReference type="Proteomes" id="UP000886757"/>
    </source>
</evidence>
<dbReference type="CDD" id="cd18542">
    <property type="entry name" value="ABC_6TM_YknU_like"/>
    <property type="match status" value="1"/>
</dbReference>
<evidence type="ECO:0000259" key="10">
    <source>
        <dbReference type="PROSITE" id="PS50893"/>
    </source>
</evidence>
<dbReference type="FunFam" id="3.40.50.300:FF:000221">
    <property type="entry name" value="Multidrug ABC transporter ATP-binding protein"/>
    <property type="match status" value="1"/>
</dbReference>
<evidence type="ECO:0000313" key="12">
    <source>
        <dbReference type="EMBL" id="HIR13720.1"/>
    </source>
</evidence>
<dbReference type="PROSITE" id="PS50929">
    <property type="entry name" value="ABC_TM1F"/>
    <property type="match status" value="1"/>
</dbReference>
<dbReference type="GO" id="GO:0005524">
    <property type="term" value="F:ATP binding"/>
    <property type="evidence" value="ECO:0007669"/>
    <property type="project" value="UniProtKB-KW"/>
</dbReference>
<evidence type="ECO:0000256" key="7">
    <source>
        <dbReference type="ARBA" id="ARBA00022989"/>
    </source>
</evidence>
<dbReference type="InterPro" id="IPR011527">
    <property type="entry name" value="ABC1_TM_dom"/>
</dbReference>
<dbReference type="GO" id="GO:0005886">
    <property type="term" value="C:plasma membrane"/>
    <property type="evidence" value="ECO:0007669"/>
    <property type="project" value="UniProtKB-SubCell"/>
</dbReference>
<keyword evidence="3" id="KW-1003">Cell membrane</keyword>
<evidence type="ECO:0000256" key="8">
    <source>
        <dbReference type="ARBA" id="ARBA00023136"/>
    </source>
</evidence>
<dbReference type="Pfam" id="PF00005">
    <property type="entry name" value="ABC_tran"/>
    <property type="match status" value="1"/>
</dbReference>
<feature type="transmembrane region" description="Helical" evidence="9">
    <location>
        <begin position="123"/>
        <end position="148"/>
    </location>
</feature>
<dbReference type="InterPro" id="IPR036640">
    <property type="entry name" value="ABC1_TM_sf"/>
</dbReference>
<gene>
    <name evidence="12" type="ORF">IAB31_07340</name>
</gene>
<dbReference type="InterPro" id="IPR017871">
    <property type="entry name" value="ABC_transporter-like_CS"/>
</dbReference>
<evidence type="ECO:0000259" key="11">
    <source>
        <dbReference type="PROSITE" id="PS50929"/>
    </source>
</evidence>
<evidence type="ECO:0000256" key="6">
    <source>
        <dbReference type="ARBA" id="ARBA00022840"/>
    </source>
</evidence>
<dbReference type="InterPro" id="IPR003593">
    <property type="entry name" value="AAA+_ATPase"/>
</dbReference>
<dbReference type="SMART" id="SM00382">
    <property type="entry name" value="AAA"/>
    <property type="match status" value="1"/>
</dbReference>
<feature type="transmembrane region" description="Helical" evidence="9">
    <location>
        <begin position="242"/>
        <end position="263"/>
    </location>
</feature>
<reference evidence="12" key="1">
    <citation type="submission" date="2020-10" db="EMBL/GenBank/DDBJ databases">
        <authorList>
            <person name="Gilroy R."/>
        </authorList>
    </citation>
    <scope>NUCLEOTIDE SEQUENCE</scope>
    <source>
        <strain evidence="12">ChiSjej4B22-8148</strain>
    </source>
</reference>
<keyword evidence="8 9" id="KW-0472">Membrane</keyword>
<dbReference type="Proteomes" id="UP000886757">
    <property type="component" value="Unassembled WGS sequence"/>
</dbReference>
<dbReference type="AlphaFoldDB" id="A0A9D1AC93"/>
<keyword evidence="5" id="KW-0547">Nucleotide-binding</keyword>
<dbReference type="GO" id="GO:0016887">
    <property type="term" value="F:ATP hydrolysis activity"/>
    <property type="evidence" value="ECO:0007669"/>
    <property type="project" value="InterPro"/>
</dbReference>